<organism evidence="11 12">
    <name type="scientific">Blattamonas nauphoetae</name>
    <dbReference type="NCBI Taxonomy" id="2049346"/>
    <lineage>
        <taxon>Eukaryota</taxon>
        <taxon>Metamonada</taxon>
        <taxon>Preaxostyla</taxon>
        <taxon>Oxymonadida</taxon>
        <taxon>Blattamonas</taxon>
    </lineage>
</organism>
<evidence type="ECO:0000256" key="4">
    <source>
        <dbReference type="ARBA" id="ARBA00022741"/>
    </source>
</evidence>
<evidence type="ECO:0000256" key="9">
    <source>
        <dbReference type="SAM" id="MobiDB-lite"/>
    </source>
</evidence>
<gene>
    <name evidence="11" type="ORF">BLNAU_5463</name>
</gene>
<evidence type="ECO:0000256" key="8">
    <source>
        <dbReference type="ARBA" id="ARBA00048679"/>
    </source>
</evidence>
<dbReference type="PROSITE" id="PS50011">
    <property type="entry name" value="PROTEIN_KINASE_DOM"/>
    <property type="match status" value="1"/>
</dbReference>
<accession>A0ABQ9Y7G4</accession>
<dbReference type="EMBL" id="JARBJD010000028">
    <property type="protein sequence ID" value="KAK2959686.1"/>
    <property type="molecule type" value="Genomic_DNA"/>
</dbReference>
<dbReference type="SMART" id="SM00220">
    <property type="entry name" value="S_TKc"/>
    <property type="match status" value="1"/>
</dbReference>
<keyword evidence="4" id="KW-0547">Nucleotide-binding</keyword>
<comment type="caution">
    <text evidence="11">The sequence shown here is derived from an EMBL/GenBank/DDBJ whole genome shotgun (WGS) entry which is preliminary data.</text>
</comment>
<keyword evidence="6" id="KW-0067">ATP-binding</keyword>
<feature type="compositionally biased region" description="Basic and acidic residues" evidence="9">
    <location>
        <begin position="418"/>
        <end position="441"/>
    </location>
</feature>
<dbReference type="PANTHER" id="PTHR44899:SF3">
    <property type="entry name" value="SERINE_THREONINE-PROTEIN KINASE NEK1"/>
    <property type="match status" value="1"/>
</dbReference>
<dbReference type="Pfam" id="PF00069">
    <property type="entry name" value="Pkinase"/>
    <property type="match status" value="1"/>
</dbReference>
<comment type="catalytic activity">
    <reaction evidence="8">
        <text>L-seryl-[protein] + ATP = O-phospho-L-seryl-[protein] + ADP + H(+)</text>
        <dbReference type="Rhea" id="RHEA:17989"/>
        <dbReference type="Rhea" id="RHEA-COMP:9863"/>
        <dbReference type="Rhea" id="RHEA-COMP:11604"/>
        <dbReference type="ChEBI" id="CHEBI:15378"/>
        <dbReference type="ChEBI" id="CHEBI:29999"/>
        <dbReference type="ChEBI" id="CHEBI:30616"/>
        <dbReference type="ChEBI" id="CHEBI:83421"/>
        <dbReference type="ChEBI" id="CHEBI:456216"/>
        <dbReference type="EC" id="2.7.11.1"/>
    </reaction>
</comment>
<dbReference type="PANTHER" id="PTHR44899">
    <property type="entry name" value="CAMK FAMILY PROTEIN KINASE"/>
    <property type="match status" value="1"/>
</dbReference>
<evidence type="ECO:0000256" key="5">
    <source>
        <dbReference type="ARBA" id="ARBA00022777"/>
    </source>
</evidence>
<reference evidence="11 12" key="1">
    <citation type="journal article" date="2022" name="bioRxiv">
        <title>Genomics of Preaxostyla Flagellates Illuminates Evolutionary Transitions and the Path Towards Mitochondrial Loss.</title>
        <authorList>
            <person name="Novak L.V.F."/>
            <person name="Treitli S.C."/>
            <person name="Pyrih J."/>
            <person name="Halakuc P."/>
            <person name="Pipaliya S.V."/>
            <person name="Vacek V."/>
            <person name="Brzon O."/>
            <person name="Soukal P."/>
            <person name="Eme L."/>
            <person name="Dacks J.B."/>
            <person name="Karnkowska A."/>
            <person name="Elias M."/>
            <person name="Hampl V."/>
        </authorList>
    </citation>
    <scope>NUCLEOTIDE SEQUENCE [LARGE SCALE GENOMIC DNA]</scope>
    <source>
        <strain evidence="11">NAU3</strain>
        <tissue evidence="11">Gut</tissue>
    </source>
</reference>
<dbReference type="SUPFAM" id="SSF56112">
    <property type="entry name" value="Protein kinase-like (PK-like)"/>
    <property type="match status" value="1"/>
</dbReference>
<dbReference type="InterPro" id="IPR000719">
    <property type="entry name" value="Prot_kinase_dom"/>
</dbReference>
<evidence type="ECO:0000256" key="2">
    <source>
        <dbReference type="ARBA" id="ARBA00022527"/>
    </source>
</evidence>
<keyword evidence="12" id="KW-1185">Reference proteome</keyword>
<proteinExistence type="predicted"/>
<evidence type="ECO:0000313" key="11">
    <source>
        <dbReference type="EMBL" id="KAK2959686.1"/>
    </source>
</evidence>
<feature type="region of interest" description="Disordered" evidence="9">
    <location>
        <begin position="410"/>
        <end position="446"/>
    </location>
</feature>
<dbReference type="Proteomes" id="UP001281761">
    <property type="component" value="Unassembled WGS sequence"/>
</dbReference>
<evidence type="ECO:0000256" key="1">
    <source>
        <dbReference type="ARBA" id="ARBA00012513"/>
    </source>
</evidence>
<keyword evidence="5 11" id="KW-0418">Kinase</keyword>
<dbReference type="GO" id="GO:0004674">
    <property type="term" value="F:protein serine/threonine kinase activity"/>
    <property type="evidence" value="ECO:0007669"/>
    <property type="project" value="UniProtKB-EC"/>
</dbReference>
<sequence>MSDTMNAPPGYCFLRHISEGGFGTVIEVSENSTGEHFAVKMMRCMSSKDKERIDREVHRLRTFVHPHIVGLKEVVKMENAQAIVMELGGQSLAQVVKSHSERGELIDRHIVYQVMVDISSALCFMHNHPNERTAHGDVKLENILLFGDGHAKLCDLGAAESEDVSSTRGVMSMQYVSPERLEDAQGRASGSSDVWALGIVLHFLLFGKGLFSGQTMIKLAREIGSFQPSQIGTSCGEKERELLIRMLDPDCGSRLTSKQLVESSILRCLINTTWAGWKLLEMKSRETEMSRVLTGQHILVHSSDHLIRRNKHYMDGRIKNRRISRILIRSLEMRVGDLEDTLQSSQATVAELTTDKRTLQDQLRKEKAALKKEEKRNVELQNELKKMQKEKEESEKERIELKRKIEELEAAMQGAQPKAKDRKNEETRGTEQRIDRQRAERTGVQVERSRKGAAAIEWFPADGYSLSGSVFTRTGGHYPHLLSFSFGKVIARFTFTIRRITDWTYIGYVASSQTEEVKDGRSFSSLLGGAGWDVFEEFRSARQNGTYYSSGSACAAGSDGQRVVLEADGRDGKRTLRLSQDGQTQPTFFSNIPVPFRFAIHLSRRDDSNRQHILASPLSQISTSFHRNTESSLDTCTPFVKIPNFPNPTDETLSTIGSAVTNPQPISLSRLRSQCLSDLLQLLHWSSYRKYNLSSLRINQLLHPSPATLSVNHQKSPANSHKTDPLVSVHDPSCVSSHPINPVPPRLHFCTSLRSKLFNRTTLEENVSYFYILTS</sequence>
<keyword evidence="3 11" id="KW-0808">Transferase</keyword>
<evidence type="ECO:0000259" key="10">
    <source>
        <dbReference type="PROSITE" id="PS50011"/>
    </source>
</evidence>
<evidence type="ECO:0000313" key="12">
    <source>
        <dbReference type="Proteomes" id="UP001281761"/>
    </source>
</evidence>
<evidence type="ECO:0000256" key="3">
    <source>
        <dbReference type="ARBA" id="ARBA00022679"/>
    </source>
</evidence>
<comment type="catalytic activity">
    <reaction evidence="7">
        <text>L-threonyl-[protein] + ATP = O-phospho-L-threonyl-[protein] + ADP + H(+)</text>
        <dbReference type="Rhea" id="RHEA:46608"/>
        <dbReference type="Rhea" id="RHEA-COMP:11060"/>
        <dbReference type="Rhea" id="RHEA-COMP:11605"/>
        <dbReference type="ChEBI" id="CHEBI:15378"/>
        <dbReference type="ChEBI" id="CHEBI:30013"/>
        <dbReference type="ChEBI" id="CHEBI:30616"/>
        <dbReference type="ChEBI" id="CHEBI:61977"/>
        <dbReference type="ChEBI" id="CHEBI:456216"/>
        <dbReference type="EC" id="2.7.11.1"/>
    </reaction>
</comment>
<dbReference type="EC" id="2.7.11.1" evidence="1"/>
<protein>
    <recommendedName>
        <fullName evidence="1">non-specific serine/threonine protein kinase</fullName>
        <ecNumber evidence="1">2.7.11.1</ecNumber>
    </recommendedName>
</protein>
<evidence type="ECO:0000256" key="6">
    <source>
        <dbReference type="ARBA" id="ARBA00022840"/>
    </source>
</evidence>
<feature type="domain" description="Protein kinase" evidence="10">
    <location>
        <begin position="11"/>
        <end position="266"/>
    </location>
</feature>
<dbReference type="InterPro" id="IPR051131">
    <property type="entry name" value="NEK_Ser/Thr_kinase_NIMA"/>
</dbReference>
<dbReference type="InterPro" id="IPR011009">
    <property type="entry name" value="Kinase-like_dom_sf"/>
</dbReference>
<evidence type="ECO:0000256" key="7">
    <source>
        <dbReference type="ARBA" id="ARBA00047899"/>
    </source>
</evidence>
<dbReference type="Gene3D" id="1.10.510.10">
    <property type="entry name" value="Transferase(Phosphotransferase) domain 1"/>
    <property type="match status" value="1"/>
</dbReference>
<keyword evidence="2" id="KW-0723">Serine/threonine-protein kinase</keyword>
<name>A0ABQ9Y7G4_9EUKA</name>